<accession>A0A845I2K0</accession>
<comment type="similarity">
    <text evidence="1">Belongs to the transferase hexapeptide repeat family.</text>
</comment>
<dbReference type="InterPro" id="IPR011004">
    <property type="entry name" value="Trimer_LpxA-like_sf"/>
</dbReference>
<dbReference type="GO" id="GO:0016746">
    <property type="term" value="F:acyltransferase activity"/>
    <property type="evidence" value="ECO:0007669"/>
    <property type="project" value="UniProtKB-KW"/>
</dbReference>
<evidence type="ECO:0000313" key="5">
    <source>
        <dbReference type="Proteomes" id="UP000444316"/>
    </source>
</evidence>
<keyword evidence="5" id="KW-1185">Reference proteome</keyword>
<dbReference type="InterPro" id="IPR001451">
    <property type="entry name" value="Hexapep"/>
</dbReference>
<comment type="caution">
    <text evidence="4">The sequence shown here is derived from an EMBL/GenBank/DDBJ whole genome shotgun (WGS) entry which is preliminary data.</text>
</comment>
<proteinExistence type="inferred from homology"/>
<dbReference type="Pfam" id="PF14602">
    <property type="entry name" value="Hexapep_2"/>
    <property type="match status" value="2"/>
</dbReference>
<keyword evidence="2 4" id="KW-0808">Transferase</keyword>
<dbReference type="CDD" id="cd03354">
    <property type="entry name" value="LbH_SAT"/>
    <property type="match status" value="1"/>
</dbReference>
<dbReference type="EMBL" id="WWCL01000004">
    <property type="protein sequence ID" value="MYN47362.1"/>
    <property type="molecule type" value="Genomic_DNA"/>
</dbReference>
<evidence type="ECO:0000256" key="3">
    <source>
        <dbReference type="ARBA" id="ARBA00023315"/>
    </source>
</evidence>
<gene>
    <name evidence="4" type="ORF">GTP23_20165</name>
</gene>
<keyword evidence="3" id="KW-0012">Acyltransferase</keyword>
<dbReference type="RefSeq" id="WP_161036727.1">
    <property type="nucleotide sequence ID" value="NZ_WWCL01000004.1"/>
</dbReference>
<evidence type="ECO:0000256" key="1">
    <source>
        <dbReference type="ARBA" id="ARBA00007274"/>
    </source>
</evidence>
<evidence type="ECO:0000256" key="2">
    <source>
        <dbReference type="ARBA" id="ARBA00022679"/>
    </source>
</evidence>
<protein>
    <submittedName>
        <fullName evidence="4">Serine acetyltransferase</fullName>
    </submittedName>
</protein>
<dbReference type="SUPFAM" id="SSF51161">
    <property type="entry name" value="Trimeric LpxA-like enzymes"/>
    <property type="match status" value="1"/>
</dbReference>
<dbReference type="AlphaFoldDB" id="A0A845I2K0"/>
<dbReference type="PANTHER" id="PTHR42811">
    <property type="entry name" value="SERINE ACETYLTRANSFERASE"/>
    <property type="match status" value="1"/>
</dbReference>
<dbReference type="InterPro" id="IPR045304">
    <property type="entry name" value="LbH_SAT"/>
</dbReference>
<sequence>MTSIFSLISADYRRYYALAGGSRLRRISRCLLSPGFQAVTVYRIGHWTLHGSKILKLPVRLVYVLANLLIKICWGIDIEPDAKIGAGLYIGHFGGINISGAVVMGHSCNISQSITLGVAGAGDKFGAPVIGDEAYIAPGVRAFGKIRIGNNVKLGANAVIHADIPDNAVVVLEPGFKIISLKGNRRRAQTPG</sequence>
<dbReference type="Proteomes" id="UP000444316">
    <property type="component" value="Unassembled WGS sequence"/>
</dbReference>
<reference evidence="4" key="1">
    <citation type="submission" date="2019-12" db="EMBL/GenBank/DDBJ databases">
        <title>Novel species isolated from a subtropical stream in China.</title>
        <authorList>
            <person name="Lu H."/>
        </authorList>
    </citation>
    <scope>NUCLEOTIDE SEQUENCE [LARGE SCALE GENOMIC DNA]</scope>
    <source>
        <strain evidence="4">FT93W</strain>
    </source>
</reference>
<name>A0A845I2K0_9BURK</name>
<organism evidence="4 5">
    <name type="scientific">Duganella fentianensis</name>
    <dbReference type="NCBI Taxonomy" id="2692177"/>
    <lineage>
        <taxon>Bacteria</taxon>
        <taxon>Pseudomonadati</taxon>
        <taxon>Pseudomonadota</taxon>
        <taxon>Betaproteobacteria</taxon>
        <taxon>Burkholderiales</taxon>
        <taxon>Oxalobacteraceae</taxon>
        <taxon>Telluria group</taxon>
        <taxon>Duganella</taxon>
    </lineage>
</organism>
<evidence type="ECO:0000313" key="4">
    <source>
        <dbReference type="EMBL" id="MYN47362.1"/>
    </source>
</evidence>
<dbReference type="Gene3D" id="2.160.10.10">
    <property type="entry name" value="Hexapeptide repeat proteins"/>
    <property type="match status" value="1"/>
</dbReference>